<protein>
    <submittedName>
        <fullName evidence="1">Uncharacterized protein</fullName>
    </submittedName>
</protein>
<name>A0ABQ0ZAS3_9HYPH</name>
<dbReference type="EMBL" id="BLAJ01000007">
    <property type="protein sequence ID" value="GES52416.1"/>
    <property type="molecule type" value="Genomic_DNA"/>
</dbReference>
<gene>
    <name evidence="1" type="ORF">RsS93_50300</name>
</gene>
<proteinExistence type="predicted"/>
<reference evidence="1 2" key="1">
    <citation type="journal article" date="2020" name="Genome Biol. Evol.">
        <title>Rhizobium dioscoreae sp. nov., a plant growth-promoting bacterium isolated from yam (Dioscorea species).</title>
        <authorList>
            <person name="Ouyabe M."/>
            <person name="Tanaka N."/>
            <person name="Shiwa Y."/>
            <person name="Fujita N."/>
            <person name="Kikuno H."/>
            <person name="Babil P."/>
            <person name="Shiwachi H."/>
        </authorList>
    </citation>
    <scope>NUCLEOTIDE SEQUENCE [LARGE SCALE GENOMIC DNA]</scope>
    <source>
        <strain evidence="1 2">S-93</strain>
    </source>
</reference>
<evidence type="ECO:0000313" key="2">
    <source>
        <dbReference type="Proteomes" id="UP000390335"/>
    </source>
</evidence>
<organism evidence="1 2">
    <name type="scientific">Rhizobium dioscoreae</name>
    <dbReference type="NCBI Taxonomy" id="2653122"/>
    <lineage>
        <taxon>Bacteria</taxon>
        <taxon>Pseudomonadati</taxon>
        <taxon>Pseudomonadota</taxon>
        <taxon>Alphaproteobacteria</taxon>
        <taxon>Hyphomicrobiales</taxon>
        <taxon>Rhizobiaceae</taxon>
        <taxon>Rhizobium/Agrobacterium group</taxon>
        <taxon>Rhizobium</taxon>
    </lineage>
</organism>
<evidence type="ECO:0000313" key="1">
    <source>
        <dbReference type="EMBL" id="GES52416.1"/>
    </source>
</evidence>
<comment type="caution">
    <text evidence="1">The sequence shown here is derived from an EMBL/GenBank/DDBJ whole genome shotgun (WGS) entry which is preliminary data.</text>
</comment>
<keyword evidence="2" id="KW-1185">Reference proteome</keyword>
<accession>A0ABQ0ZAS3</accession>
<sequence length="61" mass="6500">MSALFKSSALRPGSALSEQHCEAVLTELIQLVRADGDEAASNIKGRNGTYQIANLQPISLD</sequence>
<dbReference type="Proteomes" id="UP000390335">
    <property type="component" value="Unassembled WGS sequence"/>
</dbReference>